<evidence type="ECO:0000313" key="7">
    <source>
        <dbReference type="Proteomes" id="UP000604046"/>
    </source>
</evidence>
<dbReference type="Pfam" id="PF17855">
    <property type="entry name" value="MCM_lid"/>
    <property type="match status" value="1"/>
</dbReference>
<dbReference type="PANTHER" id="PTHR11630:SF48">
    <property type="entry name" value="DNA HELICASE MCM9"/>
    <property type="match status" value="1"/>
</dbReference>
<dbReference type="InterPro" id="IPR031327">
    <property type="entry name" value="MCM"/>
</dbReference>
<dbReference type="EMBL" id="CAJNDS010000109">
    <property type="protein sequence ID" value="CAE6959797.1"/>
    <property type="molecule type" value="Genomic_DNA"/>
</dbReference>
<keyword evidence="7" id="KW-1185">Reference proteome</keyword>
<gene>
    <name evidence="6" type="primary">MCM9</name>
    <name evidence="6" type="ORF">SNAT2548_LOCUS1901</name>
</gene>
<comment type="caution">
    <text evidence="6">The sequence shown here is derived from an EMBL/GenBank/DDBJ whole genome shotgun (WGS) entry which is preliminary data.</text>
</comment>
<dbReference type="AlphaFoldDB" id="A0A812HSG5"/>
<dbReference type="Proteomes" id="UP000604046">
    <property type="component" value="Unassembled WGS sequence"/>
</dbReference>
<dbReference type="OrthoDB" id="418789at2759"/>
<dbReference type="Gene3D" id="3.40.50.300">
    <property type="entry name" value="P-loop containing nucleotide triphosphate hydrolases"/>
    <property type="match status" value="1"/>
</dbReference>
<organism evidence="6 7">
    <name type="scientific">Symbiodinium natans</name>
    <dbReference type="NCBI Taxonomy" id="878477"/>
    <lineage>
        <taxon>Eukaryota</taxon>
        <taxon>Sar</taxon>
        <taxon>Alveolata</taxon>
        <taxon>Dinophyceae</taxon>
        <taxon>Suessiales</taxon>
        <taxon>Symbiodiniaceae</taxon>
        <taxon>Symbiodinium</taxon>
    </lineage>
</organism>
<dbReference type="GO" id="GO:0016787">
    <property type="term" value="F:hydrolase activity"/>
    <property type="evidence" value="ECO:0007669"/>
    <property type="project" value="UniProtKB-KW"/>
</dbReference>
<evidence type="ECO:0000256" key="1">
    <source>
        <dbReference type="ARBA" id="ARBA00022741"/>
    </source>
</evidence>
<dbReference type="GO" id="GO:0000724">
    <property type="term" value="P:double-strand break repair via homologous recombination"/>
    <property type="evidence" value="ECO:0007669"/>
    <property type="project" value="TreeGrafter"/>
</dbReference>
<dbReference type="GO" id="GO:0003697">
    <property type="term" value="F:single-stranded DNA binding"/>
    <property type="evidence" value="ECO:0007669"/>
    <property type="project" value="TreeGrafter"/>
</dbReference>
<evidence type="ECO:0000256" key="3">
    <source>
        <dbReference type="ARBA" id="ARBA00023125"/>
    </source>
</evidence>
<dbReference type="Gene3D" id="2.40.50.140">
    <property type="entry name" value="Nucleic acid-binding proteins"/>
    <property type="match status" value="1"/>
</dbReference>
<dbReference type="InterPro" id="IPR027417">
    <property type="entry name" value="P-loop_NTPase"/>
</dbReference>
<proteinExistence type="inferred from homology"/>
<dbReference type="GO" id="GO:0005524">
    <property type="term" value="F:ATP binding"/>
    <property type="evidence" value="ECO:0007669"/>
    <property type="project" value="UniProtKB-KW"/>
</dbReference>
<dbReference type="PANTHER" id="PTHR11630">
    <property type="entry name" value="DNA REPLICATION LICENSING FACTOR MCM FAMILY MEMBER"/>
    <property type="match status" value="1"/>
</dbReference>
<accession>A0A812HSG5</accession>
<dbReference type="Pfam" id="PF17207">
    <property type="entry name" value="MCM_OB"/>
    <property type="match status" value="1"/>
</dbReference>
<dbReference type="SMART" id="SM00350">
    <property type="entry name" value="MCM"/>
    <property type="match status" value="1"/>
</dbReference>
<dbReference type="PROSITE" id="PS50051">
    <property type="entry name" value="MCM_2"/>
    <property type="match status" value="1"/>
</dbReference>
<comment type="similarity">
    <text evidence="4">Belongs to the MCM family.</text>
</comment>
<keyword evidence="3 4" id="KW-0238">DNA-binding</keyword>
<dbReference type="GO" id="GO:0017116">
    <property type="term" value="F:single-stranded DNA helicase activity"/>
    <property type="evidence" value="ECO:0007669"/>
    <property type="project" value="TreeGrafter"/>
</dbReference>
<keyword evidence="2 4" id="KW-0067">ATP-binding</keyword>
<dbReference type="GO" id="GO:0005634">
    <property type="term" value="C:nucleus"/>
    <property type="evidence" value="ECO:0007669"/>
    <property type="project" value="UniProtKB-SubCell"/>
</dbReference>
<dbReference type="InterPro" id="IPR033762">
    <property type="entry name" value="MCM_OB"/>
</dbReference>
<dbReference type="Gene3D" id="2.20.28.10">
    <property type="match status" value="1"/>
</dbReference>
<dbReference type="SUPFAM" id="SSF52540">
    <property type="entry name" value="P-loop containing nucleoside triphosphate hydrolases"/>
    <property type="match status" value="1"/>
</dbReference>
<name>A0A812HSG5_9DINO</name>
<evidence type="ECO:0000256" key="2">
    <source>
        <dbReference type="ARBA" id="ARBA00022840"/>
    </source>
</evidence>
<dbReference type="PRINTS" id="PR01657">
    <property type="entry name" value="MCMFAMILY"/>
</dbReference>
<evidence type="ECO:0000256" key="4">
    <source>
        <dbReference type="RuleBase" id="RU004070"/>
    </source>
</evidence>
<dbReference type="InterPro" id="IPR041562">
    <property type="entry name" value="MCM_lid"/>
</dbReference>
<keyword evidence="1 4" id="KW-0547">Nucleotide-binding</keyword>
<sequence>MALAALSSAIADQLLHAPRRSETTIDASLLLDVQPRLAFAFFQEFDTSIPLVEEAVDQLLRQQGVDRPTSRLRFRHVPYGLAWPLRSLKEIRYSLVGKFITASGLVARIGVVKAVATTRLFQCSECRRSFSVAPLGMLGEAPQSCPGGEGFPCGCSDFQDLGGDAMTDYQEIRLQDVVPGSVGTTLTVILVADLAGSAVPGDIVVVGGVLRAIWARSKAVAELVLEASDVRQQQEVPSRPRTLFLGAPSDPLAHRNSLLRSVAPGLHGLEVAKLALLLTLVGGGPSDLPQSTGDVERWSRFMSSDHHDVASDAQNGLQEATSSRHSTHLLFVGDAATGKTKLIEAASELSAHGVCCSAVGATRSGLTFACVRDGAGWSLEAGALSLADGGVCCIDEFRHLAAEEKAALYEAMEQQTISVAKPGLTCRLRARCSVVAAQSWADAQGTTLGQLTGLAAPLLSRFDLILGLRSRGTDDEDVANAILRASEGADMDDRKALQFQTLKDFLIASQESVLRDSPEDGARHLLEAYYQRLRGPGMGGLGEVVTARTLESLIRLSRAHARLMRHGAVQLQDAVAAVFLHQVCWRSHSPDSSQVLLSESCFGPLCPSHIRRLDMSSDITCATDYEVVEGAILWTLGLQKDPKTRELRRVRCQPGHHRSAWKALPSLPLGASEHTGKSGEFRGAVSFPAVPSSWAGPHFTKEELAEAEAEAEEEYIPWFSRSQRRKRSWHEEHEEHEQACREMFPETWFA</sequence>
<protein>
    <submittedName>
        <fullName evidence="6">MCM9 protein</fullName>
    </submittedName>
</protein>
<dbReference type="GO" id="GO:0042555">
    <property type="term" value="C:MCM complex"/>
    <property type="evidence" value="ECO:0007669"/>
    <property type="project" value="TreeGrafter"/>
</dbReference>
<evidence type="ECO:0000259" key="5">
    <source>
        <dbReference type="PROSITE" id="PS50051"/>
    </source>
</evidence>
<reference evidence="6" key="1">
    <citation type="submission" date="2021-02" db="EMBL/GenBank/DDBJ databases">
        <authorList>
            <person name="Dougan E. K."/>
            <person name="Rhodes N."/>
            <person name="Thang M."/>
            <person name="Chan C."/>
        </authorList>
    </citation>
    <scope>NUCLEOTIDE SEQUENCE</scope>
</reference>
<feature type="domain" description="MCM C-terminal AAA(+) ATPase" evidence="5">
    <location>
        <begin position="254"/>
        <end position="477"/>
    </location>
</feature>
<dbReference type="InterPro" id="IPR001208">
    <property type="entry name" value="MCM_dom"/>
</dbReference>
<dbReference type="Pfam" id="PF00493">
    <property type="entry name" value="MCM"/>
    <property type="match status" value="1"/>
</dbReference>
<evidence type="ECO:0000313" key="6">
    <source>
        <dbReference type="EMBL" id="CAE6959797.1"/>
    </source>
</evidence>
<dbReference type="SUPFAM" id="SSF50249">
    <property type="entry name" value="Nucleic acid-binding proteins"/>
    <property type="match status" value="1"/>
</dbReference>
<dbReference type="InterPro" id="IPR012340">
    <property type="entry name" value="NA-bd_OB-fold"/>
</dbReference>